<keyword evidence="2" id="KW-0853">WD repeat</keyword>
<dbReference type="EC" id="3.1.1.97" evidence="6"/>
<dbReference type="PANTHER" id="PTHR46042">
    <property type="entry name" value="DIPHTHINE METHYLTRANSFERASE"/>
    <property type="match status" value="1"/>
</dbReference>
<feature type="compositionally biased region" description="Acidic residues" evidence="8">
    <location>
        <begin position="57"/>
        <end position="66"/>
    </location>
</feature>
<dbReference type="Proteomes" id="UP000620104">
    <property type="component" value="Unassembled WGS sequence"/>
</dbReference>
<dbReference type="InterPro" id="IPR052415">
    <property type="entry name" value="Diphthine_MTase"/>
</dbReference>
<proteinExistence type="inferred from homology"/>
<evidence type="ECO:0000256" key="1">
    <source>
        <dbReference type="ARBA" id="ARBA00005156"/>
    </source>
</evidence>
<dbReference type="Gene3D" id="2.130.10.10">
    <property type="entry name" value="YVTN repeat-like/Quinoprotein amine dehydrogenase"/>
    <property type="match status" value="1"/>
</dbReference>
<dbReference type="GO" id="GO:0061685">
    <property type="term" value="F:diphthine methylesterase activity"/>
    <property type="evidence" value="ECO:0007669"/>
    <property type="project" value="UniProtKB-EC"/>
</dbReference>
<dbReference type="GO" id="GO:0017183">
    <property type="term" value="P:protein histidyl modification to diphthamide"/>
    <property type="evidence" value="ECO:0007669"/>
    <property type="project" value="TreeGrafter"/>
</dbReference>
<accession>A0A8H3TQJ0</accession>
<evidence type="ECO:0000256" key="2">
    <source>
        <dbReference type="ARBA" id="ARBA00022574"/>
    </source>
</evidence>
<evidence type="ECO:0000256" key="7">
    <source>
        <dbReference type="ARBA" id="ARBA00047551"/>
    </source>
</evidence>
<evidence type="ECO:0000313" key="11">
    <source>
        <dbReference type="Proteomes" id="UP000620104"/>
    </source>
</evidence>
<keyword evidence="4" id="KW-0378">Hydrolase</keyword>
<dbReference type="InterPro" id="IPR001680">
    <property type="entry name" value="WD40_rpt"/>
</dbReference>
<dbReference type="OrthoDB" id="342131at2759"/>
<comment type="pathway">
    <text evidence="1">Protein modification; peptidyl-diphthamide biosynthesis.</text>
</comment>
<dbReference type="SUPFAM" id="SSF50978">
    <property type="entry name" value="WD40 repeat-like"/>
    <property type="match status" value="2"/>
</dbReference>
<keyword evidence="3" id="KW-0677">Repeat</keyword>
<evidence type="ECO:0000256" key="3">
    <source>
        <dbReference type="ARBA" id="ARBA00022737"/>
    </source>
</evidence>
<dbReference type="InterPro" id="IPR015943">
    <property type="entry name" value="WD40/YVTN_repeat-like_dom_sf"/>
</dbReference>
<evidence type="ECO:0000256" key="5">
    <source>
        <dbReference type="ARBA" id="ARBA00038092"/>
    </source>
</evidence>
<gene>
    <name evidence="10" type="ORF">NliqN6_1784</name>
</gene>
<feature type="compositionally biased region" description="Basic and acidic residues" evidence="8">
    <location>
        <begin position="42"/>
        <end position="56"/>
    </location>
</feature>
<dbReference type="Pfam" id="PF12234">
    <property type="entry name" value="Rav1p_C"/>
    <property type="match status" value="1"/>
</dbReference>
<sequence length="1643" mass="183521">MLLPESIQSVDTVYSADSIEFSPVQHDIFVCGTYQIEKLDEATGKVDKEVSGKSEDNENGDSDNEDSSSGPKTRRLGRALVYQVAEDGQSFKEVQRFDGPAILDMKWSCEGAPGGHRLAIANAEGQVTFHSWGEGKRLLYPGQVVEVESSEILCLSLDWSNRLNPSSSDSLIVSCSNGNLSHLVPDDSGELVIDHAWRAHDYEPWITAYDLWRTEVVWSGGDDLKLKQWDLRSPHFPTSIHKNFDGGVTTIAPNPHAEHLVAVGSYDEHLRLFDARNIKQPLRKVPVGGGIWRTKWHPDAARRSEVLLACMHGGFNIVDIDNTLTAEDASNDWCFGLEEENCLITTRFDKHESIAYGVDWSREQIEALGTRSVIASLEETTYIAYGALAGIVLCDHKLNYLETLRIQDAFPSRVQGVRSWPVHGLRCISENGEARILAWSGKHAVIWLKKPGKKMKDTWFIWSSLSFEQDIVSMDHRAYSLLMSSDRDVQFLRSASDLQVPVWESLVAFPAKQATKCCLSPSATFMAWASLDENVVFVTAIPRDTALAKAALPQSLRHRRSVTNIFWRDSYGQDDFYLYSTTIDGAFRLFTVMEDDPSWFQLAASGSTTDIGQVQAMLRGSTSVEQTMRPAQPFVAFGVDEKFAESLRNSSQAKRDYEEALGHDHVMWFDRRGKLSRTVLKGLSRRPPRAISITKTVGPSKVPLLGHLAPDCVPVCQPSRLRGDRLDSAVAITRGSDSDDLVSRRINLRTADMEDLGRTVDTQGGLETAAQSLFVHLPLGNVSVDQDQVIFEDGAHYHTMTSNSEKSGLKISSARKSTRAGVRDIFVPLTQQSSVLAMSADVITFGSGMAGACNLSIPCPPELSAILQSDARMEHVIARATPQSAIVYVFHLSPAAEPQTWRIKLDFDQDSIQIRQLAAAEGIQEGLQQIRCSCGKLVDKQSSEIGDLDELRLTFSSNKEIMQFRISTENQQFRVHKKFSISVVPAESTQVFSNGDAKLATISCGKLKIWDTVSRRFGTGLEYISDEGEPVVACAFAQEHYSTLAYAIGARVVVLSLNSRGRSTRWEPLLSIDLTLFAYTPISTIAWLPGSLLFVTNGAQATVLSPGLMRRKYSSNIFDVVRSVQAPLPDAHPENLVQCVLWDKFSLVKAELRKILKALQEDTAVDVDLAAIDVFGYLRQSSLTTKEDTTSALKRYRNRIGNQNDEWQTLLSALTSTTEALKSLSEAGLYKLNAEDLRTLASLAKTMGYAEEQAQALDRNGRRFLMLFSTRSDRHSGMTHEDALWALHSESKEVCLQTVISQCPKELILWNDVRQNKISYWIDDVQMAALAESLARNHFVTEDRNPISTSIFYFALGKPKTVWGLWRQVAGHPERAAMLKFLQNNFEDPRWRIAAAKNAYALLGKQRFQYAAAFFLLGDCPKDAINVCIKHMRDYDLAVFIARIRHDRAVLLPWLIETHLLPKAREHEDKWLTHWCWWAQGKKEQAVEGIYNLKQRMPTDDQISGPNQEHHDDAITMAVLLSDLKSRPETKTICTNVVSIEQEMEVVRYSAHRLRTIGCEALAFSVIAEWQFDAPARAEMRGNAGGHMSEQDESLESQNALAAYETRAMPKERSEKASVMAQGPVQDSAQTQGAMEFDMGAFF</sequence>
<evidence type="ECO:0000259" key="9">
    <source>
        <dbReference type="Pfam" id="PF12234"/>
    </source>
</evidence>
<dbReference type="EMBL" id="BLZA01000011">
    <property type="protein sequence ID" value="GHJ85382.1"/>
    <property type="molecule type" value="Genomic_DNA"/>
</dbReference>
<keyword evidence="11" id="KW-1185">Reference proteome</keyword>
<feature type="region of interest" description="Disordered" evidence="8">
    <location>
        <begin position="42"/>
        <end position="73"/>
    </location>
</feature>
<evidence type="ECO:0000256" key="4">
    <source>
        <dbReference type="ARBA" id="ARBA00022801"/>
    </source>
</evidence>
<comment type="catalytic activity">
    <reaction evidence="7">
        <text>diphthine methyl ester-[translation elongation factor 2] + H2O = diphthine-[translation elongation factor 2] + methanol + H(+)</text>
        <dbReference type="Rhea" id="RHEA:42656"/>
        <dbReference type="Rhea" id="RHEA-COMP:10172"/>
        <dbReference type="Rhea" id="RHEA-COMP:10173"/>
        <dbReference type="ChEBI" id="CHEBI:15377"/>
        <dbReference type="ChEBI" id="CHEBI:15378"/>
        <dbReference type="ChEBI" id="CHEBI:17790"/>
        <dbReference type="ChEBI" id="CHEBI:79005"/>
        <dbReference type="ChEBI" id="CHEBI:82696"/>
        <dbReference type="EC" id="3.1.1.97"/>
    </reaction>
</comment>
<dbReference type="InterPro" id="IPR022033">
    <property type="entry name" value="Rav1p_C"/>
</dbReference>
<comment type="similarity">
    <text evidence="5">Belongs to the DPH7 family.</text>
</comment>
<name>A0A8H3TQJ0_9TREE</name>
<reference evidence="10" key="1">
    <citation type="submission" date="2020-07" db="EMBL/GenBank/DDBJ databases">
        <title>Draft Genome Sequence of a Deep-Sea Yeast, Naganishia (Cryptococcus) liquefaciens strain N6.</title>
        <authorList>
            <person name="Han Y.W."/>
            <person name="Kajitani R."/>
            <person name="Morimoto H."/>
            <person name="Parhat M."/>
            <person name="Tsubouchi H."/>
            <person name="Bakenova O."/>
            <person name="Ogata M."/>
            <person name="Argunhan B."/>
            <person name="Aoki R."/>
            <person name="Kajiwara S."/>
            <person name="Itoh T."/>
            <person name="Iwasaki H."/>
        </authorList>
    </citation>
    <scope>NUCLEOTIDE SEQUENCE</scope>
    <source>
        <strain evidence="10">N6</strain>
    </source>
</reference>
<evidence type="ECO:0000256" key="6">
    <source>
        <dbReference type="ARBA" id="ARBA00039131"/>
    </source>
</evidence>
<dbReference type="SMART" id="SM00320">
    <property type="entry name" value="WD40"/>
    <property type="match status" value="4"/>
</dbReference>
<dbReference type="InterPro" id="IPR036322">
    <property type="entry name" value="WD40_repeat_dom_sf"/>
</dbReference>
<evidence type="ECO:0000256" key="8">
    <source>
        <dbReference type="SAM" id="MobiDB-lite"/>
    </source>
</evidence>
<feature type="domain" description="RAVE complex protein Rav1 C-terminal" evidence="9">
    <location>
        <begin position="961"/>
        <end position="1565"/>
    </location>
</feature>
<dbReference type="PANTHER" id="PTHR46042:SF1">
    <property type="entry name" value="DIPHTHINE METHYLTRANSFERASE"/>
    <property type="match status" value="1"/>
</dbReference>
<dbReference type="GO" id="GO:0005737">
    <property type="term" value="C:cytoplasm"/>
    <property type="evidence" value="ECO:0007669"/>
    <property type="project" value="TreeGrafter"/>
</dbReference>
<comment type="caution">
    <text evidence="10">The sequence shown here is derived from an EMBL/GenBank/DDBJ whole genome shotgun (WGS) entry which is preliminary data.</text>
</comment>
<organism evidence="10 11">
    <name type="scientific">Naganishia liquefaciens</name>
    <dbReference type="NCBI Taxonomy" id="104408"/>
    <lineage>
        <taxon>Eukaryota</taxon>
        <taxon>Fungi</taxon>
        <taxon>Dikarya</taxon>
        <taxon>Basidiomycota</taxon>
        <taxon>Agaricomycotina</taxon>
        <taxon>Tremellomycetes</taxon>
        <taxon>Filobasidiales</taxon>
        <taxon>Filobasidiaceae</taxon>
        <taxon>Naganishia</taxon>
    </lineage>
</organism>
<protein>
    <recommendedName>
        <fullName evidence="6">methylated diphthine methylhydrolase</fullName>
        <ecNumber evidence="6">3.1.1.97</ecNumber>
    </recommendedName>
</protein>
<evidence type="ECO:0000313" key="10">
    <source>
        <dbReference type="EMBL" id="GHJ85382.1"/>
    </source>
</evidence>